<evidence type="ECO:0000313" key="3">
    <source>
        <dbReference type="Proteomes" id="UP001550739"/>
    </source>
</evidence>
<protein>
    <submittedName>
        <fullName evidence="2">Uncharacterized protein</fullName>
    </submittedName>
</protein>
<gene>
    <name evidence="2" type="ORF">AB0E89_22855</name>
</gene>
<sequence length="58" mass="6678">MRFRTSPSPAASDMKNRNSDDLRREYDLITRERSGGHNSLSAINAQNDIARELESRDR</sequence>
<dbReference type="EMBL" id="JBEZVE010000012">
    <property type="protein sequence ID" value="MEU3783350.1"/>
    <property type="molecule type" value="Genomic_DNA"/>
</dbReference>
<keyword evidence="3" id="KW-1185">Reference proteome</keyword>
<feature type="compositionally biased region" description="Polar residues" evidence="1">
    <location>
        <begin position="36"/>
        <end position="47"/>
    </location>
</feature>
<organism evidence="2 3">
    <name type="scientific">Streptomyces sp. 900129855</name>
    <dbReference type="NCBI Taxonomy" id="3155129"/>
    <lineage>
        <taxon>Bacteria</taxon>
        <taxon>Bacillati</taxon>
        <taxon>Actinomycetota</taxon>
        <taxon>Actinomycetes</taxon>
        <taxon>Kitasatosporales</taxon>
        <taxon>Streptomycetaceae</taxon>
        <taxon>Streptomyces</taxon>
    </lineage>
</organism>
<name>A0ABV2ZLK6_9ACTN</name>
<dbReference type="RefSeq" id="WP_361704422.1">
    <property type="nucleotide sequence ID" value="NZ_JBEZVE010000012.1"/>
</dbReference>
<feature type="compositionally biased region" description="Basic and acidic residues" evidence="1">
    <location>
        <begin position="49"/>
        <end position="58"/>
    </location>
</feature>
<accession>A0ABV2ZLK6</accession>
<proteinExistence type="predicted"/>
<evidence type="ECO:0000256" key="1">
    <source>
        <dbReference type="SAM" id="MobiDB-lite"/>
    </source>
</evidence>
<feature type="region of interest" description="Disordered" evidence="1">
    <location>
        <begin position="1"/>
        <end position="58"/>
    </location>
</feature>
<dbReference type="Proteomes" id="UP001550739">
    <property type="component" value="Unassembled WGS sequence"/>
</dbReference>
<comment type="caution">
    <text evidence="2">The sequence shown here is derived from an EMBL/GenBank/DDBJ whole genome shotgun (WGS) entry which is preliminary data.</text>
</comment>
<reference evidence="2 3" key="1">
    <citation type="submission" date="2024-06" db="EMBL/GenBank/DDBJ databases">
        <title>The Natural Products Discovery Center: Release of the First 8490 Sequenced Strains for Exploring Actinobacteria Biosynthetic Diversity.</title>
        <authorList>
            <person name="Kalkreuter E."/>
            <person name="Kautsar S.A."/>
            <person name="Yang D."/>
            <person name="Bader C.D."/>
            <person name="Teijaro C.N."/>
            <person name="Fluegel L."/>
            <person name="Davis C.M."/>
            <person name="Simpson J.R."/>
            <person name="Lauterbach L."/>
            <person name="Steele A.D."/>
            <person name="Gui C."/>
            <person name="Meng S."/>
            <person name="Li G."/>
            <person name="Viehrig K."/>
            <person name="Ye F."/>
            <person name="Su P."/>
            <person name="Kiefer A.F."/>
            <person name="Nichols A."/>
            <person name="Cepeda A.J."/>
            <person name="Yan W."/>
            <person name="Fan B."/>
            <person name="Jiang Y."/>
            <person name="Adhikari A."/>
            <person name="Zheng C.-J."/>
            <person name="Schuster L."/>
            <person name="Cowan T.M."/>
            <person name="Smanski M.J."/>
            <person name="Chevrette M.G."/>
            <person name="De Carvalho L.P.S."/>
            <person name="Shen B."/>
        </authorList>
    </citation>
    <scope>NUCLEOTIDE SEQUENCE [LARGE SCALE GENOMIC DNA]</scope>
    <source>
        <strain evidence="2 3">NPDC033843</strain>
    </source>
</reference>
<evidence type="ECO:0000313" key="2">
    <source>
        <dbReference type="EMBL" id="MEU3783350.1"/>
    </source>
</evidence>
<feature type="compositionally biased region" description="Basic and acidic residues" evidence="1">
    <location>
        <begin position="14"/>
        <end position="35"/>
    </location>
</feature>